<dbReference type="AlphaFoldDB" id="A0AAV7HYL7"/>
<protein>
    <submittedName>
        <fullName evidence="1">Uncharacterized protein</fullName>
    </submittedName>
</protein>
<keyword evidence="2" id="KW-1185">Reference proteome</keyword>
<comment type="caution">
    <text evidence="1">The sequence shown here is derived from an EMBL/GenBank/DDBJ whole genome shotgun (WGS) entry which is preliminary data.</text>
</comment>
<reference evidence="1 2" key="1">
    <citation type="journal article" date="2021" name="J. Hered.">
        <title>A chromosome-level genome assembly of the parasitoid wasp, Cotesia glomerata (Hymenoptera: Braconidae).</title>
        <authorList>
            <person name="Pinto B.J."/>
            <person name="Weis J.J."/>
            <person name="Gamble T."/>
            <person name="Ode P.J."/>
            <person name="Paul R."/>
            <person name="Zaspel J.M."/>
        </authorList>
    </citation>
    <scope>NUCLEOTIDE SEQUENCE [LARGE SCALE GENOMIC DNA]</scope>
    <source>
        <strain evidence="1">CgM1</strain>
    </source>
</reference>
<dbReference type="EMBL" id="JAHXZJ010002982">
    <property type="protein sequence ID" value="KAH0535561.1"/>
    <property type="molecule type" value="Genomic_DNA"/>
</dbReference>
<organism evidence="1 2">
    <name type="scientific">Cotesia glomerata</name>
    <name type="common">Lepidopteran parasitic wasp</name>
    <name type="synonym">Apanteles glomeratus</name>
    <dbReference type="NCBI Taxonomy" id="32391"/>
    <lineage>
        <taxon>Eukaryota</taxon>
        <taxon>Metazoa</taxon>
        <taxon>Ecdysozoa</taxon>
        <taxon>Arthropoda</taxon>
        <taxon>Hexapoda</taxon>
        <taxon>Insecta</taxon>
        <taxon>Pterygota</taxon>
        <taxon>Neoptera</taxon>
        <taxon>Endopterygota</taxon>
        <taxon>Hymenoptera</taxon>
        <taxon>Apocrita</taxon>
        <taxon>Ichneumonoidea</taxon>
        <taxon>Braconidae</taxon>
        <taxon>Microgastrinae</taxon>
        <taxon>Cotesia</taxon>
    </lineage>
</organism>
<sequence>MKYASVGGGHTWWYLTTAWGESGIGRIIRARNPRCARIAYIGRLVFSTRPIDNWEYDRRIDRVLQRKRKRRYREKHRGCLAASASAPLGDVTSIPPGSLQNGRWRSIPPRDAVQGHAELPGIYSLFVSEPQLGSLRGEVEETSGMGKSIRLVPCSWLTEALNSIRDRFATNCMEFGGVKWALSGMMLYADKSEHQRNLKRRPGKIDVPGVSPIIECVSKRVSQLTLYPVFARSRSGAINYRMQHLAEEFASPPAPQFTTLPIVFLLGASLTNRISRAIPSLSSTSDPAPADK</sequence>
<dbReference type="Proteomes" id="UP000826195">
    <property type="component" value="Unassembled WGS sequence"/>
</dbReference>
<evidence type="ECO:0000313" key="1">
    <source>
        <dbReference type="EMBL" id="KAH0535561.1"/>
    </source>
</evidence>
<evidence type="ECO:0000313" key="2">
    <source>
        <dbReference type="Proteomes" id="UP000826195"/>
    </source>
</evidence>
<gene>
    <name evidence="1" type="ORF">KQX54_017192</name>
</gene>
<name>A0AAV7HYL7_COTGL</name>
<accession>A0AAV7HYL7</accession>
<proteinExistence type="predicted"/>